<dbReference type="Proteomes" id="UP000695000">
    <property type="component" value="Unplaced"/>
</dbReference>
<dbReference type="InterPro" id="IPR018484">
    <property type="entry name" value="FGGY_N"/>
</dbReference>
<keyword evidence="3 7" id="KW-0418">Kinase</keyword>
<evidence type="ECO:0000313" key="7">
    <source>
        <dbReference type="RefSeq" id="XP_017777333.1"/>
    </source>
</evidence>
<dbReference type="Gene3D" id="1.20.58.2240">
    <property type="match status" value="1"/>
</dbReference>
<organism evidence="6 7">
    <name type="scientific">Nicrophorus vespilloides</name>
    <name type="common">Boreal carrion beetle</name>
    <dbReference type="NCBI Taxonomy" id="110193"/>
    <lineage>
        <taxon>Eukaryota</taxon>
        <taxon>Metazoa</taxon>
        <taxon>Ecdysozoa</taxon>
        <taxon>Arthropoda</taxon>
        <taxon>Hexapoda</taxon>
        <taxon>Insecta</taxon>
        <taxon>Pterygota</taxon>
        <taxon>Neoptera</taxon>
        <taxon>Endopterygota</taxon>
        <taxon>Coleoptera</taxon>
        <taxon>Polyphaga</taxon>
        <taxon>Staphyliniformia</taxon>
        <taxon>Silphidae</taxon>
        <taxon>Nicrophorinae</taxon>
        <taxon>Nicrophorus</taxon>
    </lineage>
</organism>
<dbReference type="InterPro" id="IPR006003">
    <property type="entry name" value="FGGY_RbtK-like"/>
</dbReference>
<dbReference type="Pfam" id="PF02782">
    <property type="entry name" value="FGGY_C"/>
    <property type="match status" value="1"/>
</dbReference>
<dbReference type="NCBIfam" id="TIGR01315">
    <property type="entry name" value="5C_CHO_kinase"/>
    <property type="match status" value="1"/>
</dbReference>
<dbReference type="PANTHER" id="PTHR43435:SF4">
    <property type="entry name" value="FGGY CARBOHYDRATE KINASE DOMAIN-CONTAINING PROTEIN"/>
    <property type="match status" value="1"/>
</dbReference>
<dbReference type="PANTHER" id="PTHR43435">
    <property type="entry name" value="RIBULOKINASE"/>
    <property type="match status" value="1"/>
</dbReference>
<dbReference type="InterPro" id="IPR000577">
    <property type="entry name" value="Carb_kinase_FGGY"/>
</dbReference>
<dbReference type="CDD" id="cd07782">
    <property type="entry name" value="ASKHA_NBD_FGGY_D-RBK"/>
    <property type="match status" value="1"/>
</dbReference>
<evidence type="ECO:0000256" key="3">
    <source>
        <dbReference type="ARBA" id="ARBA00022777"/>
    </source>
</evidence>
<keyword evidence="6" id="KW-1185">Reference proteome</keyword>
<comment type="similarity">
    <text evidence="1">Belongs to the FGGY kinase family.</text>
</comment>
<protein>
    <submittedName>
        <fullName evidence="7">FGGY carbohydrate kinase domain-containing protein</fullName>
    </submittedName>
</protein>
<dbReference type="PIRSF" id="PIRSF000538">
    <property type="entry name" value="GlpK"/>
    <property type="match status" value="1"/>
</dbReference>
<dbReference type="Pfam" id="PF00370">
    <property type="entry name" value="FGGY_N"/>
    <property type="match status" value="1"/>
</dbReference>
<feature type="domain" description="Carbohydrate kinase FGGY C-terminal" evidence="5">
    <location>
        <begin position="276"/>
        <end position="487"/>
    </location>
</feature>
<dbReference type="SUPFAM" id="SSF53067">
    <property type="entry name" value="Actin-like ATPase domain"/>
    <property type="match status" value="2"/>
</dbReference>
<dbReference type="Gene3D" id="3.30.420.40">
    <property type="match status" value="1"/>
</dbReference>
<dbReference type="GO" id="GO:0016301">
    <property type="term" value="F:kinase activity"/>
    <property type="evidence" value="ECO:0007669"/>
    <property type="project" value="UniProtKB-KW"/>
</dbReference>
<sequence>MVYFVGVDVGTGSVRAALVDATGTIRKTSVKEIKIWNDLVDHYEQSSEDIWSCCVRCVKDVCKDVDPELIRGIGFDATCSLVAIDVNEEPLSISVSGRDEQNVMMWLDHRAQAEAKFVSGLKHDVLKYTGGSISLEMQTPKLLWLKKHLKEQWDKSRWFFDLPDFLTWKATGCDSRSLCSLVCKWTYNGRDSRWERSYFEQIGLEDLLLKDACKIGGNVNSPGKPIGDGLSRRAAEEFNLLPGTAVGASIIDAHAGGLALLGCSVANIDESFESRMALICGTSTCHMVVSEGPVYAAGIWGPYYGAMVPGLWLNEGGQSVTGKLVDHIIETHPATANIRRKLRDGQHVQHYLNSLLVTMAAEGNHDDICYLSEDIHVWPDFHGNRSPIADPTLKGAICGLTLSTTEKSLALLYLATLQALCYGTRHILESLKSSGNASIESILICGGLSRNDLFRRTQADVLGLPVVCPEEKESVLLGAAILGAAAAQHFPTIVEAMKMMGGKGIAAYPNDALKAYHDKKYRVFLKMLEHQNLYRSIMKT</sequence>
<evidence type="ECO:0000256" key="2">
    <source>
        <dbReference type="ARBA" id="ARBA00022679"/>
    </source>
</evidence>
<dbReference type="GeneID" id="108563230"/>
<evidence type="ECO:0000256" key="1">
    <source>
        <dbReference type="ARBA" id="ARBA00009156"/>
    </source>
</evidence>
<feature type="domain" description="Carbohydrate kinase FGGY N-terminal" evidence="4">
    <location>
        <begin position="3"/>
        <end position="205"/>
    </location>
</feature>
<gene>
    <name evidence="7" type="primary">LOC108563230</name>
</gene>
<dbReference type="RefSeq" id="XP_017777333.1">
    <property type="nucleotide sequence ID" value="XM_017921844.1"/>
</dbReference>
<evidence type="ECO:0000259" key="5">
    <source>
        <dbReference type="Pfam" id="PF02782"/>
    </source>
</evidence>
<name>A0ABM1MRY3_NICVS</name>
<reference evidence="7" key="1">
    <citation type="submission" date="2025-08" db="UniProtKB">
        <authorList>
            <consortium name="RefSeq"/>
        </authorList>
    </citation>
    <scope>IDENTIFICATION</scope>
    <source>
        <tissue evidence="7">Whole Larva</tissue>
    </source>
</reference>
<accession>A0ABM1MRY3</accession>
<evidence type="ECO:0000313" key="6">
    <source>
        <dbReference type="Proteomes" id="UP000695000"/>
    </source>
</evidence>
<evidence type="ECO:0000259" key="4">
    <source>
        <dbReference type="Pfam" id="PF00370"/>
    </source>
</evidence>
<dbReference type="InterPro" id="IPR043129">
    <property type="entry name" value="ATPase_NBD"/>
</dbReference>
<keyword evidence="2" id="KW-0808">Transferase</keyword>
<dbReference type="InterPro" id="IPR018485">
    <property type="entry name" value="FGGY_C"/>
</dbReference>
<proteinExistence type="inferred from homology"/>